<dbReference type="GO" id="GO:0000156">
    <property type="term" value="F:phosphorelay response regulator activity"/>
    <property type="evidence" value="ECO:0007669"/>
    <property type="project" value="InterPro"/>
</dbReference>
<evidence type="ECO:0000256" key="3">
    <source>
        <dbReference type="ARBA" id="ARBA00048267"/>
    </source>
</evidence>
<feature type="domain" description="CheB-type methylesterase" evidence="5">
    <location>
        <begin position="3"/>
        <end position="192"/>
    </location>
</feature>
<organism evidence="6 7">
    <name type="scientific">Spirosoma agri</name>
    <dbReference type="NCBI Taxonomy" id="1987381"/>
    <lineage>
        <taxon>Bacteria</taxon>
        <taxon>Pseudomonadati</taxon>
        <taxon>Bacteroidota</taxon>
        <taxon>Cytophagia</taxon>
        <taxon>Cytophagales</taxon>
        <taxon>Cytophagaceae</taxon>
        <taxon>Spirosoma</taxon>
    </lineage>
</organism>
<dbReference type="PROSITE" id="PS50122">
    <property type="entry name" value="CHEB"/>
    <property type="match status" value="1"/>
</dbReference>
<comment type="caution">
    <text evidence="6">The sequence shown here is derived from an EMBL/GenBank/DDBJ whole genome shotgun (WGS) entry which is preliminary data.</text>
</comment>
<sequence length="200" mass="22296">MENSDSFYIVAIGVSAGGHEPLWDFFSQIPVDSGIAFIVIQHLNRDYASIADKLLAKYTDMPIYWATDQQQVRPNCVYMLPVNKMMTIEEGLLQLQDREVLERSNWAVDIFFRSLANGQKAKAIGIVLSGAGTDGTLGAIQIHNQQGTVMVQDPRTAQFSSMPRSAIIKDHPTEILAPKRLARALLDFVVNHDYSLTESK</sequence>
<feature type="active site" evidence="4">
    <location>
        <position position="134"/>
    </location>
</feature>
<dbReference type="RefSeq" id="WP_164043317.1">
    <property type="nucleotide sequence ID" value="NZ_JAAGNZ010000003.1"/>
</dbReference>
<dbReference type="SUPFAM" id="SSF52738">
    <property type="entry name" value="Methylesterase CheB, C-terminal domain"/>
    <property type="match status" value="1"/>
</dbReference>
<feature type="active site" evidence="4">
    <location>
        <position position="42"/>
    </location>
</feature>
<dbReference type="Pfam" id="PF01339">
    <property type="entry name" value="CheB_methylest"/>
    <property type="match status" value="1"/>
</dbReference>
<proteinExistence type="predicted"/>
<dbReference type="GO" id="GO:0006935">
    <property type="term" value="P:chemotaxis"/>
    <property type="evidence" value="ECO:0007669"/>
    <property type="project" value="UniProtKB-UniRule"/>
</dbReference>
<dbReference type="PANTHER" id="PTHR42872:SF6">
    <property type="entry name" value="PROTEIN-GLUTAMATE METHYLESTERASE_PROTEIN-GLUTAMINE GLUTAMINASE"/>
    <property type="match status" value="1"/>
</dbReference>
<evidence type="ECO:0000256" key="2">
    <source>
        <dbReference type="ARBA" id="ARBA00039140"/>
    </source>
</evidence>
<dbReference type="Proteomes" id="UP000477386">
    <property type="component" value="Unassembled WGS sequence"/>
</dbReference>
<dbReference type="AlphaFoldDB" id="A0A6M0IQ75"/>
<evidence type="ECO:0000313" key="7">
    <source>
        <dbReference type="Proteomes" id="UP000477386"/>
    </source>
</evidence>
<dbReference type="GO" id="GO:0005737">
    <property type="term" value="C:cytoplasm"/>
    <property type="evidence" value="ECO:0007669"/>
    <property type="project" value="InterPro"/>
</dbReference>
<dbReference type="Gene3D" id="3.40.50.180">
    <property type="entry name" value="Methylesterase CheB, C-terminal domain"/>
    <property type="match status" value="1"/>
</dbReference>
<dbReference type="GO" id="GO:0008984">
    <property type="term" value="F:protein-glutamate methylesterase activity"/>
    <property type="evidence" value="ECO:0007669"/>
    <property type="project" value="UniProtKB-EC"/>
</dbReference>
<dbReference type="EC" id="3.1.1.61" evidence="2"/>
<dbReference type="InterPro" id="IPR035909">
    <property type="entry name" value="CheB_C"/>
</dbReference>
<reference evidence="6 7" key="1">
    <citation type="submission" date="2020-02" db="EMBL/GenBank/DDBJ databases">
        <title>Draft genome sequence of two Spirosoma agri KCTC 52727 and Spirosoma terrae KCTC 52035.</title>
        <authorList>
            <person name="Rojas J."/>
            <person name="Ambika Manirajan B."/>
            <person name="Ratering S."/>
            <person name="Suarez C."/>
            <person name="Schnell S."/>
        </authorList>
    </citation>
    <scope>NUCLEOTIDE SEQUENCE [LARGE SCALE GENOMIC DNA]</scope>
    <source>
        <strain evidence="6 7">KCTC 52727</strain>
    </source>
</reference>
<evidence type="ECO:0000313" key="6">
    <source>
        <dbReference type="EMBL" id="NEU70122.1"/>
    </source>
</evidence>
<gene>
    <name evidence="6" type="ORF">GK091_24815</name>
</gene>
<keyword evidence="7" id="KW-1185">Reference proteome</keyword>
<evidence type="ECO:0000256" key="4">
    <source>
        <dbReference type="PROSITE-ProRule" id="PRU00050"/>
    </source>
</evidence>
<evidence type="ECO:0000259" key="5">
    <source>
        <dbReference type="PROSITE" id="PS50122"/>
    </source>
</evidence>
<dbReference type="EMBL" id="JAAGNZ010000003">
    <property type="protein sequence ID" value="NEU70122.1"/>
    <property type="molecule type" value="Genomic_DNA"/>
</dbReference>
<dbReference type="InterPro" id="IPR000673">
    <property type="entry name" value="Sig_transdc_resp-reg_Me-estase"/>
</dbReference>
<evidence type="ECO:0000256" key="1">
    <source>
        <dbReference type="ARBA" id="ARBA00022801"/>
    </source>
</evidence>
<keyword evidence="1 4" id="KW-0378">Hydrolase</keyword>
<dbReference type="CDD" id="cd16434">
    <property type="entry name" value="CheB-CheR_fusion"/>
    <property type="match status" value="1"/>
</dbReference>
<comment type="catalytic activity">
    <reaction evidence="3">
        <text>[protein]-L-glutamate 5-O-methyl ester + H2O = L-glutamyl-[protein] + methanol + H(+)</text>
        <dbReference type="Rhea" id="RHEA:23236"/>
        <dbReference type="Rhea" id="RHEA-COMP:10208"/>
        <dbReference type="Rhea" id="RHEA-COMP:10311"/>
        <dbReference type="ChEBI" id="CHEBI:15377"/>
        <dbReference type="ChEBI" id="CHEBI:15378"/>
        <dbReference type="ChEBI" id="CHEBI:17790"/>
        <dbReference type="ChEBI" id="CHEBI:29973"/>
        <dbReference type="ChEBI" id="CHEBI:82795"/>
        <dbReference type="EC" id="3.1.1.61"/>
    </reaction>
</comment>
<protein>
    <recommendedName>
        <fullName evidence="2">protein-glutamate methylesterase</fullName>
        <ecNumber evidence="2">3.1.1.61</ecNumber>
    </recommendedName>
</protein>
<name>A0A6M0IQ75_9BACT</name>
<accession>A0A6M0IQ75</accession>
<feature type="active site" evidence="4">
    <location>
        <position position="15"/>
    </location>
</feature>
<keyword evidence="4" id="KW-0145">Chemotaxis</keyword>
<dbReference type="PANTHER" id="PTHR42872">
    <property type="entry name" value="PROTEIN-GLUTAMATE METHYLESTERASE/PROTEIN-GLUTAMINE GLUTAMINASE"/>
    <property type="match status" value="1"/>
</dbReference>